<evidence type="ECO:0000256" key="1">
    <source>
        <dbReference type="SAM" id="MobiDB-lite"/>
    </source>
</evidence>
<keyword evidence="2" id="KW-0472">Membrane</keyword>
<reference evidence="3 4" key="1">
    <citation type="submission" date="2019-06" db="EMBL/GenBank/DDBJ databases">
        <title>A chromosomal-level reference genome of Carpinus fangiana (Coryloideae, Betulaceae).</title>
        <authorList>
            <person name="Yang X."/>
            <person name="Wang Z."/>
            <person name="Zhang L."/>
            <person name="Hao G."/>
            <person name="Liu J."/>
            <person name="Yang Y."/>
        </authorList>
    </citation>
    <scope>NUCLEOTIDE SEQUENCE [LARGE SCALE GENOMIC DNA]</scope>
    <source>
        <strain evidence="3">Cfa_2016G</strain>
        <tissue evidence="3">Leaf</tissue>
    </source>
</reference>
<sequence length="89" mass="9859">MAVTTGCRFSPALPSLSSPTQNPHKPITSLLCPSSFKPIFASRPNPSITLSRSPIPYPFWGFPFLGFFLFFVCLVWDLFLSTPSFSEAL</sequence>
<dbReference type="EMBL" id="CM017323">
    <property type="protein sequence ID" value="KAE8023035.1"/>
    <property type="molecule type" value="Genomic_DNA"/>
</dbReference>
<keyword evidence="2" id="KW-1133">Transmembrane helix</keyword>
<evidence type="ECO:0000313" key="3">
    <source>
        <dbReference type="EMBL" id="KAE8023035.1"/>
    </source>
</evidence>
<name>A0A5N6R2J5_9ROSI</name>
<dbReference type="Proteomes" id="UP000327013">
    <property type="component" value="Chromosome 3"/>
</dbReference>
<keyword evidence="4" id="KW-1185">Reference proteome</keyword>
<keyword evidence="2" id="KW-0812">Transmembrane</keyword>
<gene>
    <name evidence="3" type="ORF">FH972_008787</name>
</gene>
<dbReference type="AlphaFoldDB" id="A0A5N6R2J5"/>
<feature type="transmembrane region" description="Helical" evidence="2">
    <location>
        <begin position="59"/>
        <end position="80"/>
    </location>
</feature>
<dbReference type="OrthoDB" id="1612234at2759"/>
<evidence type="ECO:0000256" key="2">
    <source>
        <dbReference type="SAM" id="Phobius"/>
    </source>
</evidence>
<proteinExistence type="predicted"/>
<evidence type="ECO:0000313" key="4">
    <source>
        <dbReference type="Proteomes" id="UP000327013"/>
    </source>
</evidence>
<accession>A0A5N6R2J5</accession>
<protein>
    <submittedName>
        <fullName evidence="3">Uncharacterized protein</fullName>
    </submittedName>
</protein>
<organism evidence="3 4">
    <name type="scientific">Carpinus fangiana</name>
    <dbReference type="NCBI Taxonomy" id="176857"/>
    <lineage>
        <taxon>Eukaryota</taxon>
        <taxon>Viridiplantae</taxon>
        <taxon>Streptophyta</taxon>
        <taxon>Embryophyta</taxon>
        <taxon>Tracheophyta</taxon>
        <taxon>Spermatophyta</taxon>
        <taxon>Magnoliopsida</taxon>
        <taxon>eudicotyledons</taxon>
        <taxon>Gunneridae</taxon>
        <taxon>Pentapetalae</taxon>
        <taxon>rosids</taxon>
        <taxon>fabids</taxon>
        <taxon>Fagales</taxon>
        <taxon>Betulaceae</taxon>
        <taxon>Carpinus</taxon>
    </lineage>
</organism>
<feature type="region of interest" description="Disordered" evidence="1">
    <location>
        <begin position="1"/>
        <end position="24"/>
    </location>
</feature>